<dbReference type="SUPFAM" id="SSF89155">
    <property type="entry name" value="TorD-like"/>
    <property type="match status" value="1"/>
</dbReference>
<dbReference type="RefSeq" id="WP_012799821.1">
    <property type="nucleotide sequence ID" value="NC_013165.1"/>
</dbReference>
<evidence type="ECO:0000256" key="1">
    <source>
        <dbReference type="ARBA" id="ARBA00023186"/>
    </source>
</evidence>
<dbReference type="Pfam" id="PF02613">
    <property type="entry name" value="Nitrate_red_del"/>
    <property type="match status" value="1"/>
</dbReference>
<sequence length="284" mass="31527">MSETTAVTFDPADAWGLEALLISRVRLYTLFHKLFGGNTTPELIDELLGQGTQDAIEEVAGGAVEMQNLLGFLNDLRKRDRSELADTAKDEYTRQFVGPGTLPAPATESPYLTRDASTVQENTLLVRMEYRMYGLQAKRFQRVPEDHVAMMCSFMASRAKKALQLLRAGTLPELGQELYDERAFVVNHMANWLPEFAKLTRNHTKTTVMFPQLIEALSVFVNVDATMLAEGAYWAEQVELPEAGMPALPDELAESFAQAEQGIGALEAIRLVGLEDVELIAVEN</sequence>
<dbReference type="Gene3D" id="1.10.3480.10">
    <property type="entry name" value="TorD-like"/>
    <property type="match status" value="1"/>
</dbReference>
<gene>
    <name evidence="2" type="ordered locus">Shel_27270</name>
</gene>
<evidence type="ECO:0000313" key="3">
    <source>
        <dbReference type="Proteomes" id="UP000002026"/>
    </source>
</evidence>
<name>C7N3K2_SLAHD</name>
<dbReference type="EMBL" id="CP001684">
    <property type="protein sequence ID" value="ACV23725.1"/>
    <property type="molecule type" value="Genomic_DNA"/>
</dbReference>
<organism evidence="2 3">
    <name type="scientific">Slackia heliotrinireducens (strain ATCC 29202 / DSM 20476 / NCTC 11029 / RHS 1)</name>
    <name type="common">Peptococcus heliotrinreducens</name>
    <dbReference type="NCBI Taxonomy" id="471855"/>
    <lineage>
        <taxon>Bacteria</taxon>
        <taxon>Bacillati</taxon>
        <taxon>Actinomycetota</taxon>
        <taxon>Coriobacteriia</taxon>
        <taxon>Eggerthellales</taxon>
        <taxon>Eggerthellaceae</taxon>
        <taxon>Slackia</taxon>
    </lineage>
</organism>
<dbReference type="InterPro" id="IPR050289">
    <property type="entry name" value="TorD/DmsD_chaperones"/>
</dbReference>
<keyword evidence="3" id="KW-1185">Reference proteome</keyword>
<proteinExistence type="predicted"/>
<dbReference type="eggNOG" id="COG3381">
    <property type="taxonomic scope" value="Bacteria"/>
</dbReference>
<dbReference type="InterPro" id="IPR036411">
    <property type="entry name" value="TorD-like_sf"/>
</dbReference>
<dbReference type="Proteomes" id="UP000002026">
    <property type="component" value="Chromosome"/>
</dbReference>
<dbReference type="InterPro" id="IPR020945">
    <property type="entry name" value="DMSO/NO3_reduct_chaperone"/>
</dbReference>
<dbReference type="PANTHER" id="PTHR34227:SF1">
    <property type="entry name" value="DIMETHYL SULFOXIDE REDUCTASE CHAPERONE-RELATED"/>
    <property type="match status" value="1"/>
</dbReference>
<evidence type="ECO:0000313" key="2">
    <source>
        <dbReference type="EMBL" id="ACV23725.1"/>
    </source>
</evidence>
<keyword evidence="1" id="KW-0143">Chaperone</keyword>
<evidence type="ECO:0008006" key="4">
    <source>
        <dbReference type="Google" id="ProtNLM"/>
    </source>
</evidence>
<dbReference type="STRING" id="471855.Shel_27270"/>
<dbReference type="KEGG" id="shi:Shel_27270"/>
<dbReference type="HOGENOM" id="CLU_077650_0_0_11"/>
<dbReference type="PANTHER" id="PTHR34227">
    <property type="entry name" value="CHAPERONE PROTEIN YCDY"/>
    <property type="match status" value="1"/>
</dbReference>
<dbReference type="AlphaFoldDB" id="C7N3K2"/>
<protein>
    <recommendedName>
        <fullName evidence="4">Component of anaerobic dehydrogenase</fullName>
    </recommendedName>
</protein>
<accession>C7N3K2</accession>
<reference evidence="2 3" key="1">
    <citation type="journal article" date="2009" name="Stand. Genomic Sci.">
        <title>Complete genome sequence of Slackia heliotrinireducens type strain (RHS 1).</title>
        <authorList>
            <person name="Pukall R."/>
            <person name="Lapidus A."/>
            <person name="Nolan M."/>
            <person name="Copeland A."/>
            <person name="Glavina Del Rio T."/>
            <person name="Lucas S."/>
            <person name="Chen F."/>
            <person name="Tice H."/>
            <person name="Cheng J.F."/>
            <person name="Chertkov O."/>
            <person name="Bruce D."/>
            <person name="Goodwin L."/>
            <person name="Kuske C."/>
            <person name="Brettin T."/>
            <person name="Detter J.C."/>
            <person name="Han C."/>
            <person name="Pitluck S."/>
            <person name="Pati A."/>
            <person name="Mavrommatis K."/>
            <person name="Ivanova N."/>
            <person name="Ovchinnikova G."/>
            <person name="Chen A."/>
            <person name="Palaniappan K."/>
            <person name="Schneider S."/>
            <person name="Rohde M."/>
            <person name="Chain P."/>
            <person name="D'haeseleer P."/>
            <person name="Goker M."/>
            <person name="Bristow J."/>
            <person name="Eisen J.A."/>
            <person name="Markowitz V."/>
            <person name="Kyrpides N.C."/>
            <person name="Klenk H.P."/>
            <person name="Hugenholtz P."/>
        </authorList>
    </citation>
    <scope>NUCLEOTIDE SEQUENCE [LARGE SCALE GENOMIC DNA]</scope>
    <source>
        <strain evidence="3">ATCC 29202 / DSM 20476 / NCTC 11029 / RHS 1</strain>
    </source>
</reference>